<organism evidence="2 3">
    <name type="scientific">Cadophora malorum</name>
    <dbReference type="NCBI Taxonomy" id="108018"/>
    <lineage>
        <taxon>Eukaryota</taxon>
        <taxon>Fungi</taxon>
        <taxon>Dikarya</taxon>
        <taxon>Ascomycota</taxon>
        <taxon>Pezizomycotina</taxon>
        <taxon>Leotiomycetes</taxon>
        <taxon>Helotiales</taxon>
        <taxon>Ploettnerulaceae</taxon>
        <taxon>Cadophora</taxon>
    </lineage>
</organism>
<dbReference type="EMBL" id="JAFJYH010000425">
    <property type="protein sequence ID" value="KAG4411946.1"/>
    <property type="molecule type" value="Genomic_DNA"/>
</dbReference>
<sequence length="656" mass="74397">MDKTEDGISEDPHLVVGGLLPPLMETQVDAKDVLPSQLGDDLIELTPQSSIYSTLNPDMGQFRLLVLLPSTEDASQLECQLRIASFNDHESYEALSYVWGEPKFTASIKLDNIPFLITPRLDEALRCLRYPDKPRVLWVDALCIDQGNNNERRYQVGLMRQIYSNCQSGLVWLGRDAGSVLSRAMTLLAKMEGCDIESLGYEGNPWEWDFRRQHSESKPKILYDLTQEDWDALKQLLVQNPIWKRVWIMQEISLAPKVLLTSESRSLDWSVVESLLRMGRHHTDAYHHSFSHGTPITITSSFSTAQIIKTQRELCRQNIDEPGSSLVDVLSRFRSTLATDPRDKVFGLLGLTSNDLGMSADYSKDINVVFTDVAARLINHDENLDLICQSQWQSFGSPERRADLPSWVPDFTSLGQSKFLFAQRGIFGAGRAKCTVPVQVDPFGNLFLKGYFISTITSDKDTFHVLKRDYHGIWSGPAEYETMMDWWAKTGFTDNKYAPTGEDPFQAFWRSIAADCQGPGVKRMARLSDEDIAADQAALQAVREKAEQARNTTDEDEVFGRNDLSDLRCYRMIIRMLKDWRFCLTDSKHFSMIPTKSEPGDILVVLDGAKVPIVLRPVQGDDLEEKFQVIGGAYVHGMMDGEGFMGEWKERGFYIY</sequence>
<reference evidence="2" key="1">
    <citation type="submission" date="2021-02" db="EMBL/GenBank/DDBJ databases">
        <title>Genome sequence Cadophora malorum strain M34.</title>
        <authorList>
            <person name="Stefanovic E."/>
            <person name="Vu D."/>
            <person name="Scully C."/>
            <person name="Dijksterhuis J."/>
            <person name="Roader J."/>
            <person name="Houbraken J."/>
        </authorList>
    </citation>
    <scope>NUCLEOTIDE SEQUENCE</scope>
    <source>
        <strain evidence="2">M34</strain>
    </source>
</reference>
<dbReference type="Pfam" id="PF06985">
    <property type="entry name" value="HET"/>
    <property type="match status" value="1"/>
</dbReference>
<dbReference type="Pfam" id="PF26639">
    <property type="entry name" value="Het-6_barrel"/>
    <property type="match status" value="1"/>
</dbReference>
<name>A0A8H7T2T5_9HELO</name>
<evidence type="ECO:0000313" key="2">
    <source>
        <dbReference type="EMBL" id="KAG4411946.1"/>
    </source>
</evidence>
<dbReference type="OrthoDB" id="2157530at2759"/>
<keyword evidence="3" id="KW-1185">Reference proteome</keyword>
<dbReference type="InterPro" id="IPR010730">
    <property type="entry name" value="HET"/>
</dbReference>
<dbReference type="PANTHER" id="PTHR24148:SF77">
    <property type="entry name" value="HETEROKARYON INCOMPATIBILITY DOMAIN-CONTAINING PROTEIN"/>
    <property type="match status" value="1"/>
</dbReference>
<proteinExistence type="predicted"/>
<feature type="domain" description="Heterokaryon incompatibility" evidence="1">
    <location>
        <begin position="92"/>
        <end position="251"/>
    </location>
</feature>
<accession>A0A8H7T2T5</accession>
<evidence type="ECO:0000259" key="1">
    <source>
        <dbReference type="Pfam" id="PF06985"/>
    </source>
</evidence>
<dbReference type="PANTHER" id="PTHR24148">
    <property type="entry name" value="ANKYRIN REPEAT DOMAIN-CONTAINING PROTEIN 39 HOMOLOG-RELATED"/>
    <property type="match status" value="1"/>
</dbReference>
<dbReference type="AlphaFoldDB" id="A0A8H7T2T5"/>
<dbReference type="Proteomes" id="UP000664132">
    <property type="component" value="Unassembled WGS sequence"/>
</dbReference>
<protein>
    <recommendedName>
        <fullName evidence="1">Heterokaryon incompatibility domain-containing protein</fullName>
    </recommendedName>
</protein>
<dbReference type="InterPro" id="IPR052895">
    <property type="entry name" value="HetReg/Transcr_Mod"/>
</dbReference>
<comment type="caution">
    <text evidence="2">The sequence shown here is derived from an EMBL/GenBank/DDBJ whole genome shotgun (WGS) entry which is preliminary data.</text>
</comment>
<evidence type="ECO:0000313" key="3">
    <source>
        <dbReference type="Proteomes" id="UP000664132"/>
    </source>
</evidence>
<gene>
    <name evidence="2" type="ORF">IFR04_014920</name>
</gene>